<organism evidence="1 2">
    <name type="scientific">Escherichia phage FEC19</name>
    <dbReference type="NCBI Taxonomy" id="2315486"/>
    <lineage>
        <taxon>Viruses</taxon>
        <taxon>Duplodnaviria</taxon>
        <taxon>Heunggongvirae</taxon>
        <taxon>Uroviricota</taxon>
        <taxon>Caudoviricetes</taxon>
        <taxon>Lindbergviridae</taxon>
        <taxon>Wifcevirus</taxon>
        <taxon>Wifcevirus FEC19</taxon>
    </lineage>
</organism>
<reference evidence="1 2" key="1">
    <citation type="submission" date="2018-08" db="EMBL/GenBank/DDBJ databases">
        <title>Characterization and Complete Genome Sequence Analysis of a Lytic Bacteriophage FEC19 infecting Escherichia coli O157:H7.</title>
        <authorList>
            <person name="Fan C."/>
            <person name="Zhao C."/>
            <person name="Tie D."/>
            <person name="Sun Y."/>
        </authorList>
    </citation>
    <scope>NUCLEOTIDE SEQUENCE [LARGE SCALE GENOMIC DNA]</scope>
</reference>
<proteinExistence type="predicted"/>
<dbReference type="KEGG" id="vg:55004129"/>
<protein>
    <submittedName>
        <fullName evidence="1">Uncharacterized protein</fullName>
    </submittedName>
</protein>
<accession>A0A386KMR4</accession>
<keyword evidence="2" id="KW-1185">Reference proteome</keyword>
<name>A0A386KMR4_9CAUD</name>
<evidence type="ECO:0000313" key="1">
    <source>
        <dbReference type="EMBL" id="AYD85517.1"/>
    </source>
</evidence>
<dbReference type="RefSeq" id="YP_009813054.1">
    <property type="nucleotide sequence ID" value="NC_048073.1"/>
</dbReference>
<dbReference type="EMBL" id="MH816966">
    <property type="protein sequence ID" value="AYD85517.1"/>
    <property type="molecule type" value="Genomic_DNA"/>
</dbReference>
<sequence length="69" mass="7577">MEIKLLSDFVKSIEAKGMTIKAKKGGIVCIDKQQSDQGISLDDIKTMQKLNKKGDLHKFLKDIGAVDNG</sequence>
<dbReference type="GeneID" id="55004129"/>
<evidence type="ECO:0000313" key="2">
    <source>
        <dbReference type="Proteomes" id="UP000268320"/>
    </source>
</evidence>
<dbReference type="Proteomes" id="UP000268320">
    <property type="component" value="Genome"/>
</dbReference>